<name>B7LUC6_ESCF3</name>
<protein>
    <recommendedName>
        <fullName evidence="4">Cell envelope biogenesis protein TolA</fullName>
    </recommendedName>
</protein>
<dbReference type="HOGENOM" id="CLU_049444_0_0_6"/>
<dbReference type="KEGG" id="efe:EFER_2078"/>
<dbReference type="Proteomes" id="UP000000745">
    <property type="component" value="Chromosome"/>
</dbReference>
<sequence>MEIFFALQCGGFFDGGYMSEVTDLVVIEKANAMIVFQSADQIEEILQKVEREVMSFVPDITTAKGRKEIASLAYKVAQTKTYLDGLGKDLVAELKEIPKLIDANRKTVRDRLDELKAKARQPLTDYEEEQARIKAEEEAKAAAEALAKQIESDHEIAILMDREFDRQREEARLKAEQEKREHEERLKREAEEKARAEAEAKAKAEIEAAARREAEAKAAAERAERERIEAEQRAQREAKEAAERAEREKHAAIEAERRKAQEEAERIRLEAEAKEQARIAEEKRIKDEEERRAKDKAHRKEVNNKILADLIKVGASEDVAKNIITAIVKGEVFATKITY</sequence>
<feature type="region of interest" description="Disordered" evidence="1">
    <location>
        <begin position="170"/>
        <end position="258"/>
    </location>
</feature>
<evidence type="ECO:0000313" key="2">
    <source>
        <dbReference type="EMBL" id="CAQ89581.1"/>
    </source>
</evidence>
<organism evidence="2 3">
    <name type="scientific">Escherichia fergusonii (strain ATCC 35469 / DSM 13698 / CCUG 18766 / IAM 14443 / JCM 21226 / LMG 7866 / NBRC 102419 / NCTC 12128 / CDC 0568-73)</name>
    <dbReference type="NCBI Taxonomy" id="585054"/>
    <lineage>
        <taxon>Bacteria</taxon>
        <taxon>Pseudomonadati</taxon>
        <taxon>Pseudomonadota</taxon>
        <taxon>Gammaproteobacteria</taxon>
        <taxon>Enterobacterales</taxon>
        <taxon>Enterobacteriaceae</taxon>
        <taxon>Escherichia</taxon>
    </lineage>
</organism>
<dbReference type="EMBL" id="CU928158">
    <property type="protein sequence ID" value="CAQ89581.1"/>
    <property type="molecule type" value="Genomic_DNA"/>
</dbReference>
<evidence type="ECO:0008006" key="4">
    <source>
        <dbReference type="Google" id="ProtNLM"/>
    </source>
</evidence>
<dbReference type="AlphaFoldDB" id="B7LUC6"/>
<gene>
    <name evidence="2" type="ordered locus">EFER_2078</name>
</gene>
<feature type="region of interest" description="Disordered" evidence="1">
    <location>
        <begin position="276"/>
        <end position="299"/>
    </location>
</feature>
<reference evidence="3" key="1">
    <citation type="journal article" date="2009" name="PLoS Genet.">
        <title>Organised genome dynamics in the Escherichia coli species results in highly diverse adaptive paths.</title>
        <authorList>
            <person name="Touchon M."/>
            <person name="Hoede C."/>
            <person name="Tenaillon O."/>
            <person name="Barbe V."/>
            <person name="Baeriswyl S."/>
            <person name="Bidet P."/>
            <person name="Bingen E."/>
            <person name="Bonacorsi S."/>
            <person name="Bouchier C."/>
            <person name="Bouvet O."/>
            <person name="Calteau A."/>
            <person name="Chiapello H."/>
            <person name="Clermont O."/>
            <person name="Cruveiller S."/>
            <person name="Danchin A."/>
            <person name="Diard M."/>
            <person name="Dossat C."/>
            <person name="Karoui M.E."/>
            <person name="Frapy E."/>
            <person name="Garry L."/>
            <person name="Ghigo J.M."/>
            <person name="Gilles A.M."/>
            <person name="Johnson J."/>
            <person name="Le Bouguenec C."/>
            <person name="Lescat M."/>
            <person name="Mangenot S."/>
            <person name="Martinez-Jehanne V."/>
            <person name="Matic I."/>
            <person name="Nassif X."/>
            <person name="Oztas S."/>
            <person name="Petit M.A."/>
            <person name="Pichon C."/>
            <person name="Rouy Z."/>
            <person name="Ruf C.S."/>
            <person name="Schneider D."/>
            <person name="Tourret J."/>
            <person name="Vacherie B."/>
            <person name="Vallenet D."/>
            <person name="Medigue C."/>
            <person name="Rocha E.P.C."/>
            <person name="Denamur E."/>
        </authorList>
    </citation>
    <scope>NUCLEOTIDE SEQUENCE [LARGE SCALE GENOMIC DNA]</scope>
    <source>
        <strain evidence="3">ATCC 35469 / DSM 13698 / BCRC 15582 / CCUG 18766 / IAM 14443 / JCM 21226 / LMG 7866 / NBRC 102419 / NCTC 12128 / CDC 0568-73</strain>
    </source>
</reference>
<evidence type="ECO:0000313" key="3">
    <source>
        <dbReference type="Proteomes" id="UP000000745"/>
    </source>
</evidence>
<keyword evidence="3" id="KW-1185">Reference proteome</keyword>
<accession>B7LUC6</accession>
<proteinExistence type="predicted"/>
<evidence type="ECO:0000256" key="1">
    <source>
        <dbReference type="SAM" id="MobiDB-lite"/>
    </source>
</evidence>